<feature type="non-terminal residue" evidence="4">
    <location>
        <position position="283"/>
    </location>
</feature>
<evidence type="ECO:0000313" key="5">
    <source>
        <dbReference type="Proteomes" id="UP000324897"/>
    </source>
</evidence>
<dbReference type="PANTHER" id="PTHR47718:SF4">
    <property type="entry name" value="PROTEIN FAR1-RELATED SEQUENCE"/>
    <property type="match status" value="1"/>
</dbReference>
<accession>A0A5J9UNX1</accession>
<dbReference type="PANTHER" id="PTHR47718">
    <property type="entry name" value="OS01G0519700 PROTEIN"/>
    <property type="match status" value="1"/>
</dbReference>
<feature type="domain" description="FAR1" evidence="2">
    <location>
        <begin position="102"/>
        <end position="148"/>
    </location>
</feature>
<comment type="caution">
    <text evidence="4">The sequence shown here is derived from an EMBL/GenBank/DDBJ whole genome shotgun (WGS) entry which is preliminary data.</text>
</comment>
<proteinExistence type="predicted"/>
<evidence type="ECO:0000259" key="3">
    <source>
        <dbReference type="Pfam" id="PF10551"/>
    </source>
</evidence>
<keyword evidence="5" id="KW-1185">Reference proteome</keyword>
<name>A0A5J9UNX1_9POAL</name>
<dbReference type="Pfam" id="PF03101">
    <property type="entry name" value="FAR1"/>
    <property type="match status" value="1"/>
</dbReference>
<dbReference type="AlphaFoldDB" id="A0A5J9UNX1"/>
<organism evidence="4 5">
    <name type="scientific">Eragrostis curvula</name>
    <name type="common">weeping love grass</name>
    <dbReference type="NCBI Taxonomy" id="38414"/>
    <lineage>
        <taxon>Eukaryota</taxon>
        <taxon>Viridiplantae</taxon>
        <taxon>Streptophyta</taxon>
        <taxon>Embryophyta</taxon>
        <taxon>Tracheophyta</taxon>
        <taxon>Spermatophyta</taxon>
        <taxon>Magnoliopsida</taxon>
        <taxon>Liliopsida</taxon>
        <taxon>Poales</taxon>
        <taxon>Poaceae</taxon>
        <taxon>PACMAD clade</taxon>
        <taxon>Chloridoideae</taxon>
        <taxon>Eragrostideae</taxon>
        <taxon>Eragrostidinae</taxon>
        <taxon>Eragrostis</taxon>
    </lineage>
</organism>
<dbReference type="Proteomes" id="UP000324897">
    <property type="component" value="Chromosome 2"/>
</dbReference>
<sequence length="283" mass="31118">MAPDQMFDLNFEPVDVDGDDANDALNNLFGTPQGVGQQPEVTDPDEGHAESEDDNAESAGMTVPTATTTSGTVDVEEGVEVISTPNDPYVGMTFETCEAAKSFYNSYPRYKGFSVRIDNSKETKWAGGTSRVKYVCHKAGVNKKKKPAADGPITEENGSIDMDSLYSFVVDSCGTRRRRASSGYLRGAPAYIIIDQASAIAAAIEKVFPEAIHRLCRWHIMENVRKHMGAFLAGNKQLTGDFNDCISNIFSPEEFQSKWQAVIDTHELHGHEGFDALHRIRQD</sequence>
<feature type="compositionally biased region" description="Low complexity" evidence="1">
    <location>
        <begin position="58"/>
        <end position="73"/>
    </location>
</feature>
<feature type="domain" description="MULE transposase" evidence="3">
    <location>
        <begin position="187"/>
        <end position="223"/>
    </location>
</feature>
<dbReference type="InterPro" id="IPR018289">
    <property type="entry name" value="MULE_transposase_dom"/>
</dbReference>
<evidence type="ECO:0000313" key="4">
    <source>
        <dbReference type="EMBL" id="TVU25058.1"/>
    </source>
</evidence>
<dbReference type="EMBL" id="RWGY01000013">
    <property type="protein sequence ID" value="TVU25058.1"/>
    <property type="molecule type" value="Genomic_DNA"/>
</dbReference>
<evidence type="ECO:0000259" key="2">
    <source>
        <dbReference type="Pfam" id="PF03101"/>
    </source>
</evidence>
<protein>
    <submittedName>
        <fullName evidence="4">Uncharacterized protein</fullName>
    </submittedName>
</protein>
<evidence type="ECO:0000256" key="1">
    <source>
        <dbReference type="SAM" id="MobiDB-lite"/>
    </source>
</evidence>
<reference evidence="4 5" key="1">
    <citation type="journal article" date="2019" name="Sci. Rep.">
        <title>A high-quality genome of Eragrostis curvula grass provides insights into Poaceae evolution and supports new strategies to enhance forage quality.</title>
        <authorList>
            <person name="Carballo J."/>
            <person name="Santos B.A.C.M."/>
            <person name="Zappacosta D."/>
            <person name="Garbus I."/>
            <person name="Selva J.P."/>
            <person name="Gallo C.A."/>
            <person name="Diaz A."/>
            <person name="Albertini E."/>
            <person name="Caccamo M."/>
            <person name="Echenique V."/>
        </authorList>
    </citation>
    <scope>NUCLEOTIDE SEQUENCE [LARGE SCALE GENOMIC DNA]</scope>
    <source>
        <strain evidence="5">cv. Victoria</strain>
        <tissue evidence="4">Leaf</tissue>
    </source>
</reference>
<dbReference type="InterPro" id="IPR004330">
    <property type="entry name" value="FAR1_DNA_bnd_dom"/>
</dbReference>
<dbReference type="Pfam" id="PF10551">
    <property type="entry name" value="MULE"/>
    <property type="match status" value="1"/>
</dbReference>
<dbReference type="Gramene" id="TVU25058">
    <property type="protein sequence ID" value="TVU25058"/>
    <property type="gene ID" value="EJB05_27534"/>
</dbReference>
<dbReference type="OrthoDB" id="1927586at2759"/>
<gene>
    <name evidence="4" type="ORF">EJB05_27534</name>
</gene>
<feature type="region of interest" description="Disordered" evidence="1">
    <location>
        <begin position="15"/>
        <end position="76"/>
    </location>
</feature>